<proteinExistence type="inferred from homology"/>
<evidence type="ECO:0000313" key="8">
    <source>
        <dbReference type="Proteomes" id="UP001396334"/>
    </source>
</evidence>
<dbReference type="EMBL" id="JBBPBN010000019">
    <property type="protein sequence ID" value="KAK9018039.1"/>
    <property type="molecule type" value="Genomic_DNA"/>
</dbReference>
<name>A0ABR2RZ81_9ROSI</name>
<evidence type="ECO:0000256" key="2">
    <source>
        <dbReference type="ARBA" id="ARBA00022676"/>
    </source>
</evidence>
<organism evidence="7 8">
    <name type="scientific">Hibiscus sabdariffa</name>
    <name type="common">roselle</name>
    <dbReference type="NCBI Taxonomy" id="183260"/>
    <lineage>
        <taxon>Eukaryota</taxon>
        <taxon>Viridiplantae</taxon>
        <taxon>Streptophyta</taxon>
        <taxon>Embryophyta</taxon>
        <taxon>Tracheophyta</taxon>
        <taxon>Spermatophyta</taxon>
        <taxon>Magnoliopsida</taxon>
        <taxon>eudicotyledons</taxon>
        <taxon>Gunneridae</taxon>
        <taxon>Pentapetalae</taxon>
        <taxon>rosids</taxon>
        <taxon>malvids</taxon>
        <taxon>Malvales</taxon>
        <taxon>Malvaceae</taxon>
        <taxon>Malvoideae</taxon>
        <taxon>Hibiscus</taxon>
    </lineage>
</organism>
<dbReference type="InterPro" id="IPR035595">
    <property type="entry name" value="UDP_glycos_trans_CS"/>
</dbReference>
<dbReference type="EC" id="2.4.1.-" evidence="5"/>
<evidence type="ECO:0000256" key="1">
    <source>
        <dbReference type="ARBA" id="ARBA00009995"/>
    </source>
</evidence>
<evidence type="ECO:0000256" key="6">
    <source>
        <dbReference type="SAM" id="MobiDB-lite"/>
    </source>
</evidence>
<evidence type="ECO:0000256" key="5">
    <source>
        <dbReference type="RuleBase" id="RU362057"/>
    </source>
</evidence>
<keyword evidence="3 4" id="KW-0808">Transferase</keyword>
<sequence>MNQENVGQTKVLILPFPLQGRINPMLQFAKRLVSKGLDVSLVTFCGNKPMAVPDRSSVKLEPVLDDLGADNVLGKSSDDYLKRFKAVVSLRLPQIMAKLGMSKSENQASCLVYDSFVPWALDIAKEEGVYGAEFFAMSGAVSTVFYNVHEGLLKLPIVEPCLSMAALPLLQPHDLPSFVYDIKAYPTFTQLLTDQFSSFNKADWVFFNTFTSLETEVVNWMSKHRPIKTIGPTIPSKYLDKRVEDDGDYGIHLFKPETDICVNWLNSKQTGSVVYVSFGSLATLGEDQMEELTLGLKRSGRNFLWVVRETEQKKISANFMEETSDKGLVVAWSPQLQVLAHEAVGCFMSHCGWNSTMEALSLGVPMVAVPQWTDQPTNAKFIADVWQVGIRAEVDGKGIIRKEEIERCVREIMEGDRSEDVKRNAVKWKKLAIEAANQGGSSDTNIIEFIAQLTGKDHVASISQGSVASLPEINSGAVEDNVSSPLVSEDDQIHESTSDSIAPDNGLDHGNSISDNVTDDLVRTTVLVIRRSTRVTSKPSYLRQYL</sequence>
<dbReference type="Proteomes" id="UP001396334">
    <property type="component" value="Unassembled WGS sequence"/>
</dbReference>
<keyword evidence="2 4" id="KW-0328">Glycosyltransferase</keyword>
<feature type="region of interest" description="Disordered" evidence="6">
    <location>
        <begin position="482"/>
        <end position="514"/>
    </location>
</feature>
<protein>
    <recommendedName>
        <fullName evidence="5">Glycosyltransferase</fullName>
        <ecNumber evidence="5">2.4.1.-</ecNumber>
    </recommendedName>
</protein>
<dbReference type="PROSITE" id="PS00375">
    <property type="entry name" value="UDPGT"/>
    <property type="match status" value="1"/>
</dbReference>
<evidence type="ECO:0000256" key="4">
    <source>
        <dbReference type="RuleBase" id="RU003718"/>
    </source>
</evidence>
<dbReference type="InterPro" id="IPR002213">
    <property type="entry name" value="UDP_glucos_trans"/>
</dbReference>
<dbReference type="Gene3D" id="3.40.50.2000">
    <property type="entry name" value="Glycogen Phosphorylase B"/>
    <property type="match status" value="2"/>
</dbReference>
<dbReference type="PANTHER" id="PTHR11926">
    <property type="entry name" value="GLUCOSYL/GLUCURONOSYL TRANSFERASES"/>
    <property type="match status" value="1"/>
</dbReference>
<comment type="similarity">
    <text evidence="1 4">Belongs to the UDP-glycosyltransferase family.</text>
</comment>
<keyword evidence="8" id="KW-1185">Reference proteome</keyword>
<reference evidence="7 8" key="1">
    <citation type="journal article" date="2024" name="G3 (Bethesda)">
        <title>Genome assembly of Hibiscus sabdariffa L. provides insights into metabolisms of medicinal natural products.</title>
        <authorList>
            <person name="Kim T."/>
        </authorList>
    </citation>
    <scope>NUCLEOTIDE SEQUENCE [LARGE SCALE GENOMIC DNA]</scope>
    <source>
        <strain evidence="7">TK-2024</strain>
        <tissue evidence="7">Old leaves</tissue>
    </source>
</reference>
<evidence type="ECO:0000256" key="3">
    <source>
        <dbReference type="ARBA" id="ARBA00022679"/>
    </source>
</evidence>
<dbReference type="Pfam" id="PF00201">
    <property type="entry name" value="UDPGT"/>
    <property type="match status" value="1"/>
</dbReference>
<dbReference type="PANTHER" id="PTHR11926:SF1560">
    <property type="entry name" value="UDP-GLYCOSYLTRANSFERASE 74E1-RELATED"/>
    <property type="match status" value="1"/>
</dbReference>
<accession>A0ABR2RZ81</accession>
<gene>
    <name evidence="7" type="ORF">V6N11_001027</name>
</gene>
<evidence type="ECO:0000313" key="7">
    <source>
        <dbReference type="EMBL" id="KAK9018039.1"/>
    </source>
</evidence>
<dbReference type="CDD" id="cd03784">
    <property type="entry name" value="GT1_Gtf-like"/>
    <property type="match status" value="1"/>
</dbReference>
<comment type="caution">
    <text evidence="7">The sequence shown here is derived from an EMBL/GenBank/DDBJ whole genome shotgun (WGS) entry which is preliminary data.</text>
</comment>
<dbReference type="SUPFAM" id="SSF53756">
    <property type="entry name" value="UDP-Glycosyltransferase/glycogen phosphorylase"/>
    <property type="match status" value="1"/>
</dbReference>